<proteinExistence type="predicted"/>
<dbReference type="Proteomes" id="UP000178583">
    <property type="component" value="Unassembled WGS sequence"/>
</dbReference>
<gene>
    <name evidence="1" type="ORF">A2215_04530</name>
</gene>
<comment type="caution">
    <text evidence="1">The sequence shown here is derived from an EMBL/GenBank/DDBJ whole genome shotgun (WGS) entry which is preliminary data.</text>
</comment>
<protein>
    <submittedName>
        <fullName evidence="1">Uncharacterized protein</fullName>
    </submittedName>
</protein>
<evidence type="ECO:0000313" key="2">
    <source>
        <dbReference type="Proteomes" id="UP000178583"/>
    </source>
</evidence>
<dbReference type="STRING" id="1797472.A2215_04530"/>
<organism evidence="1 2">
    <name type="scientific">Candidatus Berkelbacteria bacterium RIFOXYA2_FULL_43_10</name>
    <dbReference type="NCBI Taxonomy" id="1797472"/>
    <lineage>
        <taxon>Bacteria</taxon>
        <taxon>Candidatus Berkelbacteria</taxon>
    </lineage>
</organism>
<sequence length="137" mass="15401">MIEAAIRAGFRFDRTDFTDGYDVQDIHLGELHTAACESSNASVSTAVRKALGRPAFHLGGTGIANEIYLGCQFNWDGRSFTCTSFRHNEKLGHYVVATPGWERRPGDPRIYRFTHAQFAEAEKERKATGKSRGRIRH</sequence>
<dbReference type="EMBL" id="MEZY01000056">
    <property type="protein sequence ID" value="OGD61999.1"/>
    <property type="molecule type" value="Genomic_DNA"/>
</dbReference>
<name>A0A1F5E3J3_9BACT</name>
<evidence type="ECO:0000313" key="1">
    <source>
        <dbReference type="EMBL" id="OGD61999.1"/>
    </source>
</evidence>
<dbReference type="AlphaFoldDB" id="A0A1F5E3J3"/>
<accession>A0A1F5E3J3</accession>
<reference evidence="1 2" key="1">
    <citation type="journal article" date="2016" name="Nat. Commun.">
        <title>Thousands of microbial genomes shed light on interconnected biogeochemical processes in an aquifer system.</title>
        <authorList>
            <person name="Anantharaman K."/>
            <person name="Brown C.T."/>
            <person name="Hug L.A."/>
            <person name="Sharon I."/>
            <person name="Castelle C.J."/>
            <person name="Probst A.J."/>
            <person name="Thomas B.C."/>
            <person name="Singh A."/>
            <person name="Wilkins M.J."/>
            <person name="Karaoz U."/>
            <person name="Brodie E.L."/>
            <person name="Williams K.H."/>
            <person name="Hubbard S.S."/>
            <person name="Banfield J.F."/>
        </authorList>
    </citation>
    <scope>NUCLEOTIDE SEQUENCE [LARGE SCALE GENOMIC DNA]</scope>
</reference>